<protein>
    <submittedName>
        <fullName evidence="1">Abhydrolase family protein</fullName>
    </submittedName>
</protein>
<reference evidence="1 2" key="1">
    <citation type="submission" date="2019-02" db="EMBL/GenBank/DDBJ databases">
        <title>Deep-cultivation of Planctomycetes and their phenomic and genomic characterization uncovers novel biology.</title>
        <authorList>
            <person name="Wiegand S."/>
            <person name="Jogler M."/>
            <person name="Boedeker C."/>
            <person name="Pinto D."/>
            <person name="Vollmers J."/>
            <person name="Rivas-Marin E."/>
            <person name="Kohn T."/>
            <person name="Peeters S.H."/>
            <person name="Heuer A."/>
            <person name="Rast P."/>
            <person name="Oberbeckmann S."/>
            <person name="Bunk B."/>
            <person name="Jeske O."/>
            <person name="Meyerdierks A."/>
            <person name="Storesund J.E."/>
            <person name="Kallscheuer N."/>
            <person name="Luecker S."/>
            <person name="Lage O.M."/>
            <person name="Pohl T."/>
            <person name="Merkel B.J."/>
            <person name="Hornburger P."/>
            <person name="Mueller R.-W."/>
            <person name="Bruemmer F."/>
            <person name="Labrenz M."/>
            <person name="Spormann A.M."/>
            <person name="Op den Camp H."/>
            <person name="Overmann J."/>
            <person name="Amann R."/>
            <person name="Jetten M.S.M."/>
            <person name="Mascher T."/>
            <person name="Medema M.H."/>
            <person name="Devos D.P."/>
            <person name="Kaster A.-K."/>
            <person name="Ovreas L."/>
            <person name="Rohde M."/>
            <person name="Galperin M.Y."/>
            <person name="Jogler C."/>
        </authorList>
    </citation>
    <scope>NUCLEOTIDE SEQUENCE [LARGE SCALE GENOMIC DNA]</scope>
    <source>
        <strain evidence="1 2">KS4</strain>
    </source>
</reference>
<accession>A0A517YPP9</accession>
<proteinExistence type="predicted"/>
<evidence type="ECO:0000313" key="2">
    <source>
        <dbReference type="Proteomes" id="UP000317369"/>
    </source>
</evidence>
<dbReference type="PANTHER" id="PTHR47381:SF3">
    <property type="entry name" value="ALPHA_BETA-HYDROLASES SUPERFAMILY PROTEIN"/>
    <property type="match status" value="1"/>
</dbReference>
<keyword evidence="2" id="KW-1185">Reference proteome</keyword>
<dbReference type="Gene3D" id="3.40.50.1820">
    <property type="entry name" value="alpha/beta hydrolase"/>
    <property type="match status" value="1"/>
</dbReference>
<dbReference type="InterPro" id="IPR029058">
    <property type="entry name" value="AB_hydrolase_fold"/>
</dbReference>
<dbReference type="OrthoDB" id="3668964at2"/>
<dbReference type="Proteomes" id="UP000317369">
    <property type="component" value="Chromosome"/>
</dbReference>
<keyword evidence="1" id="KW-0378">Hydrolase</keyword>
<dbReference type="GO" id="GO:0016787">
    <property type="term" value="F:hydrolase activity"/>
    <property type="evidence" value="ECO:0007669"/>
    <property type="project" value="UniProtKB-KW"/>
</dbReference>
<evidence type="ECO:0000313" key="1">
    <source>
        <dbReference type="EMBL" id="QDU32192.1"/>
    </source>
</evidence>
<dbReference type="PANTHER" id="PTHR47381">
    <property type="entry name" value="ALPHA/BETA-HYDROLASES SUPERFAMILY PROTEIN"/>
    <property type="match status" value="1"/>
</dbReference>
<dbReference type="InterPro" id="IPR025890">
    <property type="entry name" value="Abhydrolase_bac"/>
</dbReference>
<dbReference type="EMBL" id="CP036425">
    <property type="protein sequence ID" value="QDU32192.1"/>
    <property type="molecule type" value="Genomic_DNA"/>
</dbReference>
<dbReference type="KEGG" id="pcor:KS4_02210"/>
<dbReference type="RefSeq" id="WP_145073345.1">
    <property type="nucleotide sequence ID" value="NZ_CP036425.1"/>
</dbReference>
<dbReference type="AlphaFoldDB" id="A0A517YPP9"/>
<dbReference type="SUPFAM" id="SSF53474">
    <property type="entry name" value="alpha/beta-Hydrolases"/>
    <property type="match status" value="1"/>
</dbReference>
<gene>
    <name evidence="1" type="ORF">KS4_02210</name>
</gene>
<sequence>MNTDQYTQIMMRDNGRQQFRFCATDLPALRSWQQTLRKTLRETLGIHSIASRCHTTPRTERLEAVTLDDHIREDWRIESEPGIVIPFYLLRPLGPSETRPLVITPHGHGRNHRHTYAGAIPNDPEVIDGERDIARQAVREGYIAIAPQARAFGDSRSDKNQKNNSVSSCAEWQHRSLMFGRTLIGERVWDTIKLIDFALTNEMIDPQHIMLTGNSGGGTTSLFTAAIDKRVTSAVPSCYFCTFADSIGAMEHCACNYIPGILNLAEMSDIAGLIAPRPLLIVAGLHDPIFPIHAVRSSFKKLKDIYTLAGVPNNCQLHIGQGGHRYYKEPVWSFAKELFNSTTLTNIDK</sequence>
<organism evidence="1 2">
    <name type="scientific">Poriferisphaera corsica</name>
    <dbReference type="NCBI Taxonomy" id="2528020"/>
    <lineage>
        <taxon>Bacteria</taxon>
        <taxon>Pseudomonadati</taxon>
        <taxon>Planctomycetota</taxon>
        <taxon>Phycisphaerae</taxon>
        <taxon>Phycisphaerales</taxon>
        <taxon>Phycisphaeraceae</taxon>
        <taxon>Poriferisphaera</taxon>
    </lineage>
</organism>
<dbReference type="Pfam" id="PF12715">
    <property type="entry name" value="Abhydrolase_7"/>
    <property type="match status" value="1"/>
</dbReference>
<name>A0A517YPP9_9BACT</name>